<organism evidence="4 5">
    <name type="scientific">Granulicella cerasi</name>
    <dbReference type="NCBI Taxonomy" id="741063"/>
    <lineage>
        <taxon>Bacteria</taxon>
        <taxon>Pseudomonadati</taxon>
        <taxon>Acidobacteriota</taxon>
        <taxon>Terriglobia</taxon>
        <taxon>Terriglobales</taxon>
        <taxon>Acidobacteriaceae</taxon>
        <taxon>Granulicella</taxon>
    </lineage>
</organism>
<accession>A0ABW1Z9E3</accession>
<sequence>MLPYLATAALLLASSASAQEQDPVKGANLPNSPSSLVTAHPAGKGKTPLEELPHPEVSIKQLPLNVAGDTFRIFLSPLTVRPGDLKWLLPIAGAAAGTFASDTHVSRDVVSHQPSFNSTAGNLSDGVRDAYYAAPVVLYITGHVNHDEKQNETAVLSGEAMIDAYIIDSIVKLASYRERPDMDNARGNFYQTSAGYNSSFISGHAMNVWSASAVIAAEYPNPWMQAAVYTAATSVSVNRVLALKHFPTDVLLGSAGGWLIGHYVVRAHHRTPIYRRHAVARITTATVQPTPPTMAQYLPARER</sequence>
<keyword evidence="5" id="KW-1185">Reference proteome</keyword>
<dbReference type="CDD" id="cd03394">
    <property type="entry name" value="PAP2_like_5"/>
    <property type="match status" value="1"/>
</dbReference>
<dbReference type="EMBL" id="JBHSWI010000001">
    <property type="protein sequence ID" value="MFC6644798.1"/>
    <property type="molecule type" value="Genomic_DNA"/>
</dbReference>
<evidence type="ECO:0000259" key="3">
    <source>
        <dbReference type="Pfam" id="PF01569"/>
    </source>
</evidence>
<proteinExistence type="predicted"/>
<dbReference type="Proteomes" id="UP001596391">
    <property type="component" value="Unassembled WGS sequence"/>
</dbReference>
<dbReference type="Pfam" id="PF01569">
    <property type="entry name" value="PAP2"/>
    <property type="match status" value="1"/>
</dbReference>
<evidence type="ECO:0000313" key="4">
    <source>
        <dbReference type="EMBL" id="MFC6644798.1"/>
    </source>
</evidence>
<evidence type="ECO:0000256" key="2">
    <source>
        <dbReference type="SAM" id="SignalP"/>
    </source>
</evidence>
<dbReference type="InterPro" id="IPR000326">
    <property type="entry name" value="PAP2/HPO"/>
</dbReference>
<reference evidence="5" key="1">
    <citation type="journal article" date="2019" name="Int. J. Syst. Evol. Microbiol.">
        <title>The Global Catalogue of Microorganisms (GCM) 10K type strain sequencing project: providing services to taxonomists for standard genome sequencing and annotation.</title>
        <authorList>
            <consortium name="The Broad Institute Genomics Platform"/>
            <consortium name="The Broad Institute Genome Sequencing Center for Infectious Disease"/>
            <person name="Wu L."/>
            <person name="Ma J."/>
        </authorList>
    </citation>
    <scope>NUCLEOTIDE SEQUENCE [LARGE SCALE GENOMIC DNA]</scope>
    <source>
        <strain evidence="5">CGMCC 1.16026</strain>
    </source>
</reference>
<feature type="chain" id="PRO_5045968007" evidence="2">
    <location>
        <begin position="19"/>
        <end position="303"/>
    </location>
</feature>
<dbReference type="SUPFAM" id="SSF48317">
    <property type="entry name" value="Acid phosphatase/Vanadium-dependent haloperoxidase"/>
    <property type="match status" value="1"/>
</dbReference>
<feature type="domain" description="Phosphatidic acid phosphatase type 2/haloperoxidase" evidence="3">
    <location>
        <begin position="158"/>
        <end position="270"/>
    </location>
</feature>
<feature type="signal peptide" evidence="2">
    <location>
        <begin position="1"/>
        <end position="18"/>
    </location>
</feature>
<feature type="region of interest" description="Disordered" evidence="1">
    <location>
        <begin position="22"/>
        <end position="47"/>
    </location>
</feature>
<keyword evidence="2" id="KW-0732">Signal</keyword>
<gene>
    <name evidence="4" type="ORF">ACFQBQ_04160</name>
</gene>
<dbReference type="InterPro" id="IPR036938">
    <property type="entry name" value="PAP2/HPO_sf"/>
</dbReference>
<protein>
    <submittedName>
        <fullName evidence="4">Phosphatase PAP2 family protein</fullName>
    </submittedName>
</protein>
<name>A0ABW1Z9E3_9BACT</name>
<evidence type="ECO:0000313" key="5">
    <source>
        <dbReference type="Proteomes" id="UP001596391"/>
    </source>
</evidence>
<dbReference type="Gene3D" id="1.20.144.10">
    <property type="entry name" value="Phosphatidic acid phosphatase type 2/haloperoxidase"/>
    <property type="match status" value="1"/>
</dbReference>
<evidence type="ECO:0000256" key="1">
    <source>
        <dbReference type="SAM" id="MobiDB-lite"/>
    </source>
</evidence>
<comment type="caution">
    <text evidence="4">The sequence shown here is derived from an EMBL/GenBank/DDBJ whole genome shotgun (WGS) entry which is preliminary data.</text>
</comment>